<dbReference type="EMBL" id="NRDI02000029">
    <property type="protein sequence ID" value="KAI1508048.1"/>
    <property type="molecule type" value="Genomic_DNA"/>
</dbReference>
<evidence type="ECO:0000313" key="2">
    <source>
        <dbReference type="EMBL" id="KAI1508048.1"/>
    </source>
</evidence>
<feature type="region of interest" description="Disordered" evidence="1">
    <location>
        <begin position="521"/>
        <end position="587"/>
    </location>
</feature>
<protein>
    <submittedName>
        <fullName evidence="2">Uncharacterized protein</fullName>
    </submittedName>
</protein>
<accession>A0A922SVX1</accession>
<organism evidence="2 3">
    <name type="scientific">Pyrenophora tritici-repentis</name>
    <dbReference type="NCBI Taxonomy" id="45151"/>
    <lineage>
        <taxon>Eukaryota</taxon>
        <taxon>Fungi</taxon>
        <taxon>Dikarya</taxon>
        <taxon>Ascomycota</taxon>
        <taxon>Pezizomycotina</taxon>
        <taxon>Dothideomycetes</taxon>
        <taxon>Pleosporomycetidae</taxon>
        <taxon>Pleosporales</taxon>
        <taxon>Pleosporineae</taxon>
        <taxon>Pleosporaceae</taxon>
        <taxon>Pyrenophora</taxon>
    </lineage>
</organism>
<feature type="region of interest" description="Disordered" evidence="1">
    <location>
        <begin position="413"/>
        <end position="502"/>
    </location>
</feature>
<proteinExistence type="predicted"/>
<evidence type="ECO:0000256" key="1">
    <source>
        <dbReference type="SAM" id="MobiDB-lite"/>
    </source>
</evidence>
<feature type="compositionally biased region" description="Basic and acidic residues" evidence="1">
    <location>
        <begin position="563"/>
        <end position="576"/>
    </location>
</feature>
<comment type="caution">
    <text evidence="2">The sequence shown here is derived from an EMBL/GenBank/DDBJ whole genome shotgun (WGS) entry which is preliminary data.</text>
</comment>
<feature type="compositionally biased region" description="Polar residues" evidence="1">
    <location>
        <begin position="78"/>
        <end position="103"/>
    </location>
</feature>
<dbReference type="Proteomes" id="UP000249757">
    <property type="component" value="Unassembled WGS sequence"/>
</dbReference>
<feature type="region of interest" description="Disordered" evidence="1">
    <location>
        <begin position="77"/>
        <end position="110"/>
    </location>
</feature>
<feature type="compositionally biased region" description="Polar residues" evidence="1">
    <location>
        <begin position="528"/>
        <end position="548"/>
    </location>
</feature>
<evidence type="ECO:0000313" key="3">
    <source>
        <dbReference type="Proteomes" id="UP000249757"/>
    </source>
</evidence>
<name>A0A922SVX1_9PLEO</name>
<sequence length="715" mass="78070">MPSLTEMASQRSQDLIQVLELFSPSAVVGDSALRTSFRQFFKKGTCIEYCELLPEDLGAQEVFTCIQSLRAPPPTAHVTAQQLHQPHTATPRDTSKPLSTTPHAATPRDDATLHDITEPHEVATSPSKNPNPVAAYFKVRYPDLKKARIETMTRIAQSTAKAGNPHRSSVFKSVSSKDPIAQAKEVYEMVPKSFLCRKTRLYFSNAVDLATLSTTQLARGQNRKDFALSQISKELKVGKKDVLETYNLGSKDLICMEFGGPASLHYINGAKSDIKRLTDNDVEALCIYRQEKHPDIDRHYRDQDLDIAYELVSDLRVLGFTDTTIAKGSTRLTKLIGEHVDMESLVLNGVLLPRKHLNGRQVIESAMKSISVSRALVATTTTTATTIAGPELEMNIGVPSNITLPGTQAAIQPDQSFQENPPTSIEPPANEHQTASREAIPANGFKHHLTVGANSARKRHKTGNEDVPTPCNDTATAGHSETPCDGNVGPDGRVRQSGSVPNHQAVTACSADAMVALQSLESSRRTSNHNSHVSSSRWGTGRAATSQRQDCDEEQEASSGDTDVDHRPQADIMREDEQIDSTTTSENARCIHEDFQFLDIMSAVNVLQSLQHDSHGYMGVAATGTYQQPISSYASSFQVGQSLEPSSDPEDRTQLSPNTLGMVRTQYGASEHGSAGRAANSTTVSNDNELPSLWVADMRIGNERLGDVDIFSDYY</sequence>
<keyword evidence="3" id="KW-1185">Reference proteome</keyword>
<feature type="compositionally biased region" description="Polar residues" evidence="1">
    <location>
        <begin position="413"/>
        <end position="423"/>
    </location>
</feature>
<dbReference type="AlphaFoldDB" id="A0A922SVX1"/>
<reference evidence="3" key="1">
    <citation type="journal article" date="2022" name="Microb. Genom.">
        <title>A global pangenome for the wheat fungal pathogen Pyrenophora tritici-repentis and prediction of effector protein structural homology.</title>
        <authorList>
            <person name="Moolhuijzen P.M."/>
            <person name="See P.T."/>
            <person name="Shi G."/>
            <person name="Powell H.R."/>
            <person name="Cockram J."/>
            <person name="Jorgensen L.N."/>
            <person name="Benslimane H."/>
            <person name="Strelkov S.E."/>
            <person name="Turner J."/>
            <person name="Liu Z."/>
            <person name="Moffat C.S."/>
        </authorList>
    </citation>
    <scope>NUCLEOTIDE SEQUENCE [LARGE SCALE GENOMIC DNA]</scope>
</reference>
<gene>
    <name evidence="2" type="ORF">Ptr86124_012970</name>
</gene>